<feature type="compositionally biased region" description="Basic and acidic residues" evidence="1">
    <location>
        <begin position="208"/>
        <end position="220"/>
    </location>
</feature>
<dbReference type="AlphaFoldDB" id="A0A8J2WAP6"/>
<evidence type="ECO:0000313" key="2">
    <source>
        <dbReference type="EMBL" id="CAG9581566.1"/>
    </source>
</evidence>
<accession>A0A8J2WAP6</accession>
<name>A0A8J2WAP6_9NEOP</name>
<sequence>MTEARKVNLAKESFQRPPINSVKGSDGGGKLQTKHKNKIPKALRYDLENALVGLCDVWFEEIKPYLERNNIKLHVHGTETGGGEPEITPECSHLDPATSASQCKLCRLLFNASNSIESAVSQAASSSCVFSQTGNFNGARVRRKTASPSPPRPLVPRLCRTFSIPRNHNLTEHLVPSNRETSPKPLQRTRLRYPLRTLKQFRDASTQTDRKVRDCKKEKPQSPSIQKYDVKVDLPDTVNKNTRPLSPNFGKCQATTSFFSSKNKKEEQALFKDDLIDVIKEKHDKRLKILYKNPGQEEYPSVMNLFSPKTNNIILKPKTACKAPHWR</sequence>
<proteinExistence type="predicted"/>
<protein>
    <submittedName>
        <fullName evidence="2">(African queen) hypothetical protein</fullName>
    </submittedName>
</protein>
<organism evidence="2 3">
    <name type="scientific">Danaus chrysippus</name>
    <name type="common">African queen</name>
    <dbReference type="NCBI Taxonomy" id="151541"/>
    <lineage>
        <taxon>Eukaryota</taxon>
        <taxon>Metazoa</taxon>
        <taxon>Ecdysozoa</taxon>
        <taxon>Arthropoda</taxon>
        <taxon>Hexapoda</taxon>
        <taxon>Insecta</taxon>
        <taxon>Pterygota</taxon>
        <taxon>Neoptera</taxon>
        <taxon>Endopterygota</taxon>
        <taxon>Lepidoptera</taxon>
        <taxon>Glossata</taxon>
        <taxon>Ditrysia</taxon>
        <taxon>Papilionoidea</taxon>
        <taxon>Nymphalidae</taxon>
        <taxon>Danainae</taxon>
        <taxon>Danaini</taxon>
        <taxon>Danaina</taxon>
        <taxon>Danaus</taxon>
        <taxon>Anosia</taxon>
    </lineage>
</organism>
<dbReference type="EMBL" id="CAKASE010000080">
    <property type="protein sequence ID" value="CAG9581566.1"/>
    <property type="molecule type" value="Genomic_DNA"/>
</dbReference>
<evidence type="ECO:0000256" key="1">
    <source>
        <dbReference type="SAM" id="MobiDB-lite"/>
    </source>
</evidence>
<dbReference type="Proteomes" id="UP000789524">
    <property type="component" value="Unassembled WGS sequence"/>
</dbReference>
<keyword evidence="3" id="KW-1185">Reference proteome</keyword>
<feature type="region of interest" description="Disordered" evidence="1">
    <location>
        <begin position="203"/>
        <end position="224"/>
    </location>
</feature>
<evidence type="ECO:0000313" key="3">
    <source>
        <dbReference type="Proteomes" id="UP000789524"/>
    </source>
</evidence>
<comment type="caution">
    <text evidence="2">The sequence shown here is derived from an EMBL/GenBank/DDBJ whole genome shotgun (WGS) entry which is preliminary data.</text>
</comment>
<feature type="region of interest" description="Disordered" evidence="1">
    <location>
        <begin position="1"/>
        <end position="33"/>
    </location>
</feature>
<gene>
    <name evidence="2" type="ORF">DCHRY22_LOCUS14141</name>
</gene>
<dbReference type="OrthoDB" id="7485473at2759"/>
<reference evidence="2" key="1">
    <citation type="submission" date="2021-09" db="EMBL/GenBank/DDBJ databases">
        <authorList>
            <person name="Martin H S."/>
        </authorList>
    </citation>
    <scope>NUCLEOTIDE SEQUENCE</scope>
</reference>